<dbReference type="InterPro" id="IPR036316">
    <property type="entry name" value="Pili_assmbl_chap_C_dom_sf"/>
</dbReference>
<dbReference type="InterPro" id="IPR001829">
    <property type="entry name" value="Pili_assmbl_chaperone_bac"/>
</dbReference>
<proteinExistence type="inferred from homology"/>
<dbReference type="Pfam" id="PF00345">
    <property type="entry name" value="PapD_N"/>
    <property type="match status" value="1"/>
</dbReference>
<keyword evidence="4" id="KW-0574">Periplasm</keyword>
<evidence type="ECO:0000256" key="6">
    <source>
        <dbReference type="SAM" id="SignalP"/>
    </source>
</evidence>
<reference evidence="9 10" key="2">
    <citation type="submission" date="2020-04" db="EMBL/GenBank/DDBJ databases">
        <authorList>
            <person name="Fomenkov A."/>
            <person name="Anton B.P."/>
            <person name="Roberts R.J."/>
        </authorList>
    </citation>
    <scope>NUCLEOTIDE SEQUENCE [LARGE SCALE GENOMIC DNA]</scope>
    <source>
        <strain evidence="9 10">NEB122</strain>
    </source>
</reference>
<dbReference type="PRINTS" id="PR00969">
    <property type="entry name" value="CHAPERONPILI"/>
</dbReference>
<evidence type="ECO:0000256" key="1">
    <source>
        <dbReference type="ARBA" id="ARBA00004418"/>
    </source>
</evidence>
<dbReference type="RefSeq" id="WP_168968549.1">
    <property type="nucleotide sequence ID" value="NZ_CP051651.1"/>
</dbReference>
<evidence type="ECO:0000259" key="7">
    <source>
        <dbReference type="Pfam" id="PF00345"/>
    </source>
</evidence>
<evidence type="ECO:0000256" key="3">
    <source>
        <dbReference type="ARBA" id="ARBA00022729"/>
    </source>
</evidence>
<dbReference type="PANTHER" id="PTHR30251:SF2">
    <property type="entry name" value="FIMBRIAL CHAPERONE YADV-RELATED"/>
    <property type="match status" value="1"/>
</dbReference>
<dbReference type="SUPFAM" id="SSF49354">
    <property type="entry name" value="PapD-like"/>
    <property type="match status" value="1"/>
</dbReference>
<dbReference type="InterPro" id="IPR016148">
    <property type="entry name" value="Pili_assmbl_chaperone_C"/>
</dbReference>
<evidence type="ECO:0000256" key="5">
    <source>
        <dbReference type="ARBA" id="ARBA00023186"/>
    </source>
</evidence>
<comment type="subcellular location">
    <subcellularLocation>
        <location evidence="1">Periplasm</location>
    </subcellularLocation>
</comment>
<dbReference type="PANTHER" id="PTHR30251">
    <property type="entry name" value="PILUS ASSEMBLY CHAPERONE"/>
    <property type="match status" value="1"/>
</dbReference>
<dbReference type="GO" id="GO:0030288">
    <property type="term" value="C:outer membrane-bounded periplasmic space"/>
    <property type="evidence" value="ECO:0007669"/>
    <property type="project" value="InterPro"/>
</dbReference>
<keyword evidence="5" id="KW-0143">Chaperone</keyword>
<dbReference type="AlphaFoldDB" id="A0A7Z2V7R6"/>
<reference evidence="9 10" key="1">
    <citation type="submission" date="2020-04" db="EMBL/GenBank/DDBJ databases">
        <title>Genome-Wide Identification of 5-Methylcytosine Sites in Bacterial Genomes By High-Throughput Sequencing of MspJI Restriction Fragments.</title>
        <authorList>
            <person name="Wu V."/>
        </authorList>
    </citation>
    <scope>NUCLEOTIDE SEQUENCE [LARGE SCALE GENOMIC DNA]</scope>
    <source>
        <strain evidence="9 10">NEB122</strain>
    </source>
</reference>
<sequence length="238" mass="26027">MHIYGLRIKLQALLAVTTFAFSLSVSANGITVGGTRIVYPAEQKVRTISVSNSSKHSTFLVQSWVEDALGKRTHDFVVTPPLYSSGPGDENTVRLIYVGGHPATDHEELYYFNSKAIPSIDKDSLQGKNMLLIATVTRLKLFLRPHGLKLAVDQAPSKLTFEQNNGNLIIRNPTPYYLTLCGMKVGSTELETLMVAPNGSEAVPMKGMAGDSITFHTINDYGATTPEQRSSILKKSLQ</sequence>
<comment type="similarity">
    <text evidence="2">Belongs to the periplasmic pilus chaperone family.</text>
</comment>
<feature type="domain" description="Pili assembly chaperone N-terminal" evidence="7">
    <location>
        <begin position="29"/>
        <end position="148"/>
    </location>
</feature>
<accession>A0A7Z2V7R6</accession>
<evidence type="ECO:0000256" key="2">
    <source>
        <dbReference type="ARBA" id="ARBA00007399"/>
    </source>
</evidence>
<dbReference type="InterPro" id="IPR016147">
    <property type="entry name" value="Pili_assmbl_chaperone_N"/>
</dbReference>
<evidence type="ECO:0000256" key="4">
    <source>
        <dbReference type="ARBA" id="ARBA00022764"/>
    </source>
</evidence>
<feature type="chain" id="PRO_5030989634" evidence="6">
    <location>
        <begin position="28"/>
        <end position="238"/>
    </location>
</feature>
<dbReference type="InterPro" id="IPR008962">
    <property type="entry name" value="PapD-like_sf"/>
</dbReference>
<protein>
    <submittedName>
        <fullName evidence="9">Fimbria/pilus periplasmic chaperone</fullName>
    </submittedName>
</protein>
<evidence type="ECO:0000313" key="10">
    <source>
        <dbReference type="Proteomes" id="UP000503498"/>
    </source>
</evidence>
<name>A0A7Z2V7R6_XANCA</name>
<dbReference type="InterPro" id="IPR050643">
    <property type="entry name" value="Periplasmic_pilus_chap"/>
</dbReference>
<organism evidence="9 10">
    <name type="scientific">Xanthomonas campestris pv. badrii</name>
    <dbReference type="NCBI Taxonomy" id="149696"/>
    <lineage>
        <taxon>Bacteria</taxon>
        <taxon>Pseudomonadati</taxon>
        <taxon>Pseudomonadota</taxon>
        <taxon>Gammaproteobacteria</taxon>
        <taxon>Lysobacterales</taxon>
        <taxon>Lysobacteraceae</taxon>
        <taxon>Xanthomonas</taxon>
    </lineage>
</organism>
<feature type="domain" description="Pili assembly chaperone C-terminal" evidence="8">
    <location>
        <begin position="170"/>
        <end position="225"/>
    </location>
</feature>
<keyword evidence="3 6" id="KW-0732">Signal</keyword>
<evidence type="ECO:0000313" key="9">
    <source>
        <dbReference type="EMBL" id="QJD66500.1"/>
    </source>
</evidence>
<dbReference type="EMBL" id="CP051651">
    <property type="protein sequence ID" value="QJD66500.1"/>
    <property type="molecule type" value="Genomic_DNA"/>
</dbReference>
<evidence type="ECO:0000259" key="8">
    <source>
        <dbReference type="Pfam" id="PF02753"/>
    </source>
</evidence>
<dbReference type="GO" id="GO:0071555">
    <property type="term" value="P:cell wall organization"/>
    <property type="evidence" value="ECO:0007669"/>
    <property type="project" value="InterPro"/>
</dbReference>
<gene>
    <name evidence="9" type="ORF">HG421_01355</name>
</gene>
<dbReference type="SUPFAM" id="SSF49584">
    <property type="entry name" value="Periplasmic chaperone C-domain"/>
    <property type="match status" value="1"/>
</dbReference>
<dbReference type="Proteomes" id="UP000503498">
    <property type="component" value="Chromosome"/>
</dbReference>
<feature type="signal peptide" evidence="6">
    <location>
        <begin position="1"/>
        <end position="27"/>
    </location>
</feature>
<dbReference type="Pfam" id="PF02753">
    <property type="entry name" value="PapD_C"/>
    <property type="match status" value="1"/>
</dbReference>
<dbReference type="Gene3D" id="2.60.40.10">
    <property type="entry name" value="Immunoglobulins"/>
    <property type="match status" value="2"/>
</dbReference>
<dbReference type="InterPro" id="IPR013783">
    <property type="entry name" value="Ig-like_fold"/>
</dbReference>